<evidence type="ECO:0000256" key="3">
    <source>
        <dbReference type="ARBA" id="ARBA00022723"/>
    </source>
</evidence>
<evidence type="ECO:0000256" key="6">
    <source>
        <dbReference type="ARBA" id="ARBA00023004"/>
    </source>
</evidence>
<dbReference type="PROSITE" id="PS51318">
    <property type="entry name" value="TAT"/>
    <property type="match status" value="1"/>
</dbReference>
<comment type="caution">
    <text evidence="10">The sequence shown here is derived from an EMBL/GenBank/DDBJ whole genome shotgun (WGS) entry which is preliminary data.</text>
</comment>
<evidence type="ECO:0000259" key="9">
    <source>
        <dbReference type="PROSITE" id="PS51379"/>
    </source>
</evidence>
<keyword evidence="8" id="KW-0732">Signal</keyword>
<keyword evidence="6" id="KW-0408">Iron</keyword>
<feature type="chain" id="PRO_5022071452" evidence="8">
    <location>
        <begin position="25"/>
        <end position="218"/>
    </location>
</feature>
<dbReference type="PROSITE" id="PS51379">
    <property type="entry name" value="4FE4S_FER_2"/>
    <property type="match status" value="3"/>
</dbReference>
<evidence type="ECO:0000256" key="8">
    <source>
        <dbReference type="SAM" id="SignalP"/>
    </source>
</evidence>
<dbReference type="AlphaFoldDB" id="A0A557R3W9"/>
<reference evidence="10 11" key="1">
    <citation type="submission" date="2019-07" db="EMBL/GenBank/DDBJ databases">
        <title>The pathways for chlorine oxyanion respiration interact through the shared metabolite chlorate.</title>
        <authorList>
            <person name="Barnum T.P."/>
            <person name="Cheng Y."/>
            <person name="Hill K.A."/>
            <person name="Lucas L.N."/>
            <person name="Carlson H.K."/>
            <person name="Coates J.D."/>
        </authorList>
    </citation>
    <scope>NUCLEOTIDE SEQUENCE [LARGE SCALE GENOMIC DNA]</scope>
    <source>
        <strain evidence="10 11">SFB-1</strain>
    </source>
</reference>
<evidence type="ECO:0000256" key="7">
    <source>
        <dbReference type="ARBA" id="ARBA00023014"/>
    </source>
</evidence>
<evidence type="ECO:0000256" key="1">
    <source>
        <dbReference type="ARBA" id="ARBA00022448"/>
    </source>
</evidence>
<dbReference type="EMBL" id="VMNI01000020">
    <property type="protein sequence ID" value="TVO72971.1"/>
    <property type="molecule type" value="Genomic_DNA"/>
</dbReference>
<feature type="domain" description="4Fe-4S ferredoxin-type" evidence="9">
    <location>
        <begin position="171"/>
        <end position="200"/>
    </location>
</feature>
<gene>
    <name evidence="10" type="ORF">FHP89_18435</name>
</gene>
<evidence type="ECO:0000256" key="4">
    <source>
        <dbReference type="ARBA" id="ARBA00022737"/>
    </source>
</evidence>
<sequence length="218" mass="22653">MNAGSRRQFLGQCASLLGSGSVMAALLATATRQAEALPAWALRPPGALAEDDFSAACLRCGLCVQACPFDILHLARLGDGVTLGTPYFVARQRACEMCVDIPCAVACPTDALTAPAQGIAAARMGLARMTGPDTCYSINGTAQCGACYLACPIKDAAITMERRSAGGRVYFEPTVNAAHCTGCGKCEEACVTQEASIKVLPLALARQDRVGPLPRRGV</sequence>
<dbReference type="InterPro" id="IPR004494">
    <property type="entry name" value="MauM_NapG"/>
</dbReference>
<keyword evidence="5" id="KW-0249">Electron transport</keyword>
<dbReference type="Gene3D" id="3.30.70.20">
    <property type="match status" value="2"/>
</dbReference>
<dbReference type="PROSITE" id="PS00198">
    <property type="entry name" value="4FE4S_FER_1"/>
    <property type="match status" value="1"/>
</dbReference>
<dbReference type="Proteomes" id="UP000318349">
    <property type="component" value="Unassembled WGS sequence"/>
</dbReference>
<dbReference type="GO" id="GO:0051539">
    <property type="term" value="F:4 iron, 4 sulfur cluster binding"/>
    <property type="evidence" value="ECO:0007669"/>
    <property type="project" value="UniProtKB-KW"/>
</dbReference>
<dbReference type="SUPFAM" id="SSF54862">
    <property type="entry name" value="4Fe-4S ferredoxins"/>
    <property type="match status" value="1"/>
</dbReference>
<evidence type="ECO:0000256" key="2">
    <source>
        <dbReference type="ARBA" id="ARBA00022485"/>
    </source>
</evidence>
<feature type="domain" description="4Fe-4S ferredoxin-type" evidence="9">
    <location>
        <begin position="46"/>
        <end position="77"/>
    </location>
</feature>
<evidence type="ECO:0000256" key="5">
    <source>
        <dbReference type="ARBA" id="ARBA00022982"/>
    </source>
</evidence>
<keyword evidence="4" id="KW-0677">Repeat</keyword>
<name>A0A557R3W9_9RHOO</name>
<dbReference type="InterPro" id="IPR017896">
    <property type="entry name" value="4Fe4S_Fe-S-bd"/>
</dbReference>
<evidence type="ECO:0000313" key="10">
    <source>
        <dbReference type="EMBL" id="TVO72971.1"/>
    </source>
</evidence>
<dbReference type="Pfam" id="PF12838">
    <property type="entry name" value="Fer4_7"/>
    <property type="match status" value="1"/>
</dbReference>
<feature type="signal peptide" evidence="8">
    <location>
        <begin position="1"/>
        <end position="24"/>
    </location>
</feature>
<dbReference type="CDD" id="cd16373">
    <property type="entry name" value="DMSOR_beta_like"/>
    <property type="match status" value="1"/>
</dbReference>
<protein>
    <submittedName>
        <fullName evidence="10">MauM/NapG family ferredoxin-type protein</fullName>
    </submittedName>
</protein>
<feature type="domain" description="4Fe-4S ferredoxin-type" evidence="9">
    <location>
        <begin position="85"/>
        <end position="117"/>
    </location>
</feature>
<organism evidence="10 11">
    <name type="scientific">Denitromonas halophila</name>
    <dbReference type="NCBI Taxonomy" id="1629404"/>
    <lineage>
        <taxon>Bacteria</taxon>
        <taxon>Pseudomonadati</taxon>
        <taxon>Pseudomonadota</taxon>
        <taxon>Betaproteobacteria</taxon>
        <taxon>Rhodocyclales</taxon>
        <taxon>Zoogloeaceae</taxon>
        <taxon>Denitromonas</taxon>
    </lineage>
</organism>
<keyword evidence="2" id="KW-0004">4Fe-4S</keyword>
<dbReference type="InterPro" id="IPR017900">
    <property type="entry name" value="4Fe4S_Fe_S_CS"/>
</dbReference>
<proteinExistence type="predicted"/>
<dbReference type="GO" id="GO:0046872">
    <property type="term" value="F:metal ion binding"/>
    <property type="evidence" value="ECO:0007669"/>
    <property type="project" value="UniProtKB-KW"/>
</dbReference>
<keyword evidence="7" id="KW-0411">Iron-sulfur</keyword>
<dbReference type="InterPro" id="IPR006311">
    <property type="entry name" value="TAT_signal"/>
</dbReference>
<evidence type="ECO:0000313" key="11">
    <source>
        <dbReference type="Proteomes" id="UP000318349"/>
    </source>
</evidence>
<dbReference type="Pfam" id="PF00037">
    <property type="entry name" value="Fer4"/>
    <property type="match status" value="1"/>
</dbReference>
<dbReference type="NCBIfam" id="TIGR00397">
    <property type="entry name" value="mauM_napG"/>
    <property type="match status" value="1"/>
</dbReference>
<accession>A0A557R3W9</accession>
<keyword evidence="3" id="KW-0479">Metal-binding</keyword>
<keyword evidence="1" id="KW-0813">Transport</keyword>